<reference evidence="2 3" key="1">
    <citation type="submission" date="2018-05" db="EMBL/GenBank/DDBJ databases">
        <title>Genomic Encyclopedia of Archaeal and Bacterial Type Strains, Phase II (KMG-II): from individual species to whole genera.</title>
        <authorList>
            <person name="Goeker M."/>
        </authorList>
    </citation>
    <scope>NUCLEOTIDE SEQUENCE [LARGE SCALE GENOMIC DNA]</scope>
    <source>
        <strain evidence="2 3">DSM 45184</strain>
    </source>
</reference>
<organism evidence="2 3">
    <name type="scientific">Actinoplanes xinjiangensis</name>
    <dbReference type="NCBI Taxonomy" id="512350"/>
    <lineage>
        <taxon>Bacteria</taxon>
        <taxon>Bacillati</taxon>
        <taxon>Actinomycetota</taxon>
        <taxon>Actinomycetes</taxon>
        <taxon>Micromonosporales</taxon>
        <taxon>Micromonosporaceae</taxon>
        <taxon>Actinoplanes</taxon>
    </lineage>
</organism>
<dbReference type="Proteomes" id="UP000245697">
    <property type="component" value="Unassembled WGS sequence"/>
</dbReference>
<sequence length="261" mass="28907">MDLAQLLLREPAILTIWLILFLLAVPGLVVLASPEGVRRPRQALREAAETLRGYRDHRRPDAQEATDLTRYAQELTVAAEHAAATAQRWHERWLQTHQHLDSAWQAWQDAEAGLARRRAAAAFAVPETEPTPELYAERERFLARRVLAAARRGELPITVVADALAGRNGWDPRLHPVEQELHLHRATAAHLAERYHRAAAAERTVWHDTQLAAATRDSLRTEAATATARAAGIGHPSVGATARQPAGSRFRVLGGPVKRTV</sequence>
<accession>A0A316FBQ4</accession>
<evidence type="ECO:0000313" key="2">
    <source>
        <dbReference type="EMBL" id="PWK43371.1"/>
    </source>
</evidence>
<keyword evidence="3" id="KW-1185">Reference proteome</keyword>
<evidence type="ECO:0000256" key="1">
    <source>
        <dbReference type="SAM" id="Phobius"/>
    </source>
</evidence>
<proteinExistence type="predicted"/>
<keyword evidence="1" id="KW-0812">Transmembrane</keyword>
<dbReference type="EMBL" id="QGGR01000013">
    <property type="protein sequence ID" value="PWK43371.1"/>
    <property type="molecule type" value="Genomic_DNA"/>
</dbReference>
<comment type="caution">
    <text evidence="2">The sequence shown here is derived from an EMBL/GenBank/DDBJ whole genome shotgun (WGS) entry which is preliminary data.</text>
</comment>
<feature type="transmembrane region" description="Helical" evidence="1">
    <location>
        <begin position="12"/>
        <end position="32"/>
    </location>
</feature>
<dbReference type="RefSeq" id="WP_109597110.1">
    <property type="nucleotide sequence ID" value="NZ_BONA01000062.1"/>
</dbReference>
<dbReference type="AlphaFoldDB" id="A0A316FBQ4"/>
<evidence type="ECO:0000313" key="3">
    <source>
        <dbReference type="Proteomes" id="UP000245697"/>
    </source>
</evidence>
<gene>
    <name evidence="2" type="ORF">BC793_11353</name>
</gene>
<keyword evidence="1" id="KW-0472">Membrane</keyword>
<protein>
    <submittedName>
        <fullName evidence="2">Uncharacterized protein</fullName>
    </submittedName>
</protein>
<name>A0A316FBQ4_9ACTN</name>
<keyword evidence="1" id="KW-1133">Transmembrane helix</keyword>
<dbReference type="OrthoDB" id="3297285at2"/>